<sequence length="113" mass="13707">MNNSVFTVTPYMEFLLKSIIWKESDSIIHSNACQTEYKRELFPRRTEEDTAEQISSEVQRTQTTWSKREKEKTRNERNRCHGNCILPSARHQFILNLFSVLWFFIHDRKLPWR</sequence>
<dbReference type="AlphaFoldDB" id="A0A4Y2A231"/>
<proteinExistence type="predicted"/>
<keyword evidence="3" id="KW-1185">Reference proteome</keyword>
<organism evidence="2 3">
    <name type="scientific">Araneus ventricosus</name>
    <name type="common">Orbweaver spider</name>
    <name type="synonym">Epeira ventricosa</name>
    <dbReference type="NCBI Taxonomy" id="182803"/>
    <lineage>
        <taxon>Eukaryota</taxon>
        <taxon>Metazoa</taxon>
        <taxon>Ecdysozoa</taxon>
        <taxon>Arthropoda</taxon>
        <taxon>Chelicerata</taxon>
        <taxon>Arachnida</taxon>
        <taxon>Araneae</taxon>
        <taxon>Araneomorphae</taxon>
        <taxon>Entelegynae</taxon>
        <taxon>Araneoidea</taxon>
        <taxon>Araneidae</taxon>
        <taxon>Araneus</taxon>
    </lineage>
</organism>
<accession>A0A4Y2A231</accession>
<evidence type="ECO:0000313" key="2">
    <source>
        <dbReference type="EMBL" id="GBL73449.1"/>
    </source>
</evidence>
<evidence type="ECO:0000256" key="1">
    <source>
        <dbReference type="SAM" id="MobiDB-lite"/>
    </source>
</evidence>
<feature type="region of interest" description="Disordered" evidence="1">
    <location>
        <begin position="48"/>
        <end position="77"/>
    </location>
</feature>
<protein>
    <submittedName>
        <fullName evidence="2">Uncharacterized protein</fullName>
    </submittedName>
</protein>
<gene>
    <name evidence="2" type="ORF">AVEN_159453_1</name>
</gene>
<dbReference type="Proteomes" id="UP000499080">
    <property type="component" value="Unassembled WGS sequence"/>
</dbReference>
<comment type="caution">
    <text evidence="2">The sequence shown here is derived from an EMBL/GenBank/DDBJ whole genome shotgun (WGS) entry which is preliminary data.</text>
</comment>
<name>A0A4Y2A231_ARAVE</name>
<feature type="compositionally biased region" description="Polar residues" evidence="1">
    <location>
        <begin position="52"/>
        <end position="65"/>
    </location>
</feature>
<reference evidence="2 3" key="1">
    <citation type="journal article" date="2019" name="Sci. Rep.">
        <title>Orb-weaving spider Araneus ventricosus genome elucidates the spidroin gene catalogue.</title>
        <authorList>
            <person name="Kono N."/>
            <person name="Nakamura H."/>
            <person name="Ohtoshi R."/>
            <person name="Moran D.A.P."/>
            <person name="Shinohara A."/>
            <person name="Yoshida Y."/>
            <person name="Fujiwara M."/>
            <person name="Mori M."/>
            <person name="Tomita M."/>
            <person name="Arakawa K."/>
        </authorList>
    </citation>
    <scope>NUCLEOTIDE SEQUENCE [LARGE SCALE GENOMIC DNA]</scope>
</reference>
<dbReference type="EMBL" id="BGPR01000003">
    <property type="protein sequence ID" value="GBL73449.1"/>
    <property type="molecule type" value="Genomic_DNA"/>
</dbReference>
<dbReference type="OrthoDB" id="10480277at2759"/>
<feature type="compositionally biased region" description="Basic and acidic residues" evidence="1">
    <location>
        <begin position="66"/>
        <end position="77"/>
    </location>
</feature>
<evidence type="ECO:0000313" key="3">
    <source>
        <dbReference type="Proteomes" id="UP000499080"/>
    </source>
</evidence>